<dbReference type="GeneID" id="117349852"/>
<feature type="transmembrane region" description="Helical" evidence="10">
    <location>
        <begin position="395"/>
        <end position="417"/>
    </location>
</feature>
<feature type="transmembrane region" description="Helical" evidence="10">
    <location>
        <begin position="297"/>
        <end position="317"/>
    </location>
</feature>
<protein>
    <recommendedName>
        <fullName evidence="10">Riboflavin transporter</fullName>
    </recommendedName>
</protein>
<proteinExistence type="inferred from homology"/>
<evidence type="ECO:0000256" key="2">
    <source>
        <dbReference type="ARBA" id="ARBA00004651"/>
    </source>
</evidence>
<keyword evidence="7 10" id="KW-1133">Transmembrane helix</keyword>
<dbReference type="PANTHER" id="PTHR12929:SF4">
    <property type="entry name" value="SOLUTE CARRIER FAMILY 52, RIBOFLAVIN TRANSPORTER, MEMBER 3"/>
    <property type="match status" value="1"/>
</dbReference>
<dbReference type="InterPro" id="IPR009357">
    <property type="entry name" value="Riboflavin_transptr"/>
</dbReference>
<feature type="transmembrane region" description="Helical" evidence="10">
    <location>
        <begin position="329"/>
        <end position="349"/>
    </location>
</feature>
<dbReference type="RefSeq" id="XP_033779369.1">
    <property type="nucleotide sequence ID" value="XM_033923478.1"/>
</dbReference>
<feature type="transmembrane region" description="Helical" evidence="10">
    <location>
        <begin position="424"/>
        <end position="453"/>
    </location>
</feature>
<evidence type="ECO:0000313" key="13">
    <source>
        <dbReference type="RefSeq" id="XP_033779369.1"/>
    </source>
</evidence>
<comment type="catalytic activity">
    <reaction evidence="1 10">
        <text>riboflavin(in) = riboflavin(out)</text>
        <dbReference type="Rhea" id="RHEA:35015"/>
        <dbReference type="ChEBI" id="CHEBI:57986"/>
    </reaction>
</comment>
<evidence type="ECO:0000256" key="4">
    <source>
        <dbReference type="ARBA" id="ARBA00022448"/>
    </source>
</evidence>
<gene>
    <name evidence="12 13" type="primary">LOC117349852</name>
</gene>
<evidence type="ECO:0000256" key="1">
    <source>
        <dbReference type="ARBA" id="ARBA00000215"/>
    </source>
</evidence>
<evidence type="ECO:0000256" key="5">
    <source>
        <dbReference type="ARBA" id="ARBA00022475"/>
    </source>
</evidence>
<dbReference type="Proteomes" id="UP000515159">
    <property type="component" value="Chromosome 16"/>
</dbReference>
<feature type="transmembrane region" description="Helical" evidence="10">
    <location>
        <begin position="207"/>
        <end position="227"/>
    </location>
</feature>
<keyword evidence="8 10" id="KW-0472">Membrane</keyword>
<dbReference type="GO" id="GO:0005886">
    <property type="term" value="C:plasma membrane"/>
    <property type="evidence" value="ECO:0007669"/>
    <property type="project" value="UniProtKB-SubCell"/>
</dbReference>
<keyword evidence="4 10" id="KW-0813">Transport</keyword>
<evidence type="ECO:0000256" key="8">
    <source>
        <dbReference type="ARBA" id="ARBA00023136"/>
    </source>
</evidence>
<keyword evidence="6 10" id="KW-0812">Transmembrane</keyword>
<dbReference type="AlphaFoldDB" id="A0A6P8P6S7"/>
<evidence type="ECO:0000256" key="3">
    <source>
        <dbReference type="ARBA" id="ARBA00006366"/>
    </source>
</evidence>
<comment type="subcellular location">
    <subcellularLocation>
        <location evidence="2 10">Cell membrane</location>
        <topology evidence="2 10">Multi-pass membrane protein</topology>
    </subcellularLocation>
</comment>
<name>A0A6P8P6S7_GEOSA</name>
<accession>A0A6P8P6S7</accession>
<dbReference type="RefSeq" id="XP_033779368.1">
    <property type="nucleotide sequence ID" value="XM_033923477.1"/>
</dbReference>
<sequence>MDTGCMDLLVHLLACIFGTGSWVAINGLWVELPLLVNQLPEGWYLPSYLTVIIQLANVGPLFVTLMHRFKPGKLNEVIVIYSIVILGILACLLLALFWQRTTVIGGVLHSTAFLIITFFLSLVDCTSSVTFLPFMMRLQPKYITTYFIGEGLSGLLPGIIALAQGASMVNCVNVSQILNSTVINVNDTSGFHQMETQYMPPNFSTEIFFFLLAAMMVFCLVAFFFLTRVPTILEISRENLVASSVNINSSEVTTNVQDSRELFGSNDSSTLGPTPEHSEGVAGTQCKEESYSVPQLVFIYFLVAWVNSLTNGILPSVQTYSCMPYGNMAYHLSATLSSMANPLACFIAMFVPRRSLLLLGFLALVGTGFGTYNMAMAVLSPCPLLQHSEWGDALIIISWVLFTGTLSYVKVMIGIILRDQNYSALVWCGATVQLGSMVGALTMFPVVSVYNIFKSSDCNTKCSF</sequence>
<evidence type="ECO:0000256" key="10">
    <source>
        <dbReference type="RuleBase" id="RU368035"/>
    </source>
</evidence>
<dbReference type="KEGG" id="gsh:117349852"/>
<evidence type="ECO:0000313" key="12">
    <source>
        <dbReference type="RefSeq" id="XP_033779368.1"/>
    </source>
</evidence>
<evidence type="ECO:0000256" key="6">
    <source>
        <dbReference type="ARBA" id="ARBA00022692"/>
    </source>
</evidence>
<dbReference type="OrthoDB" id="9995836at2759"/>
<keyword evidence="11" id="KW-1185">Reference proteome</keyword>
<keyword evidence="5 10" id="KW-1003">Cell membrane</keyword>
<feature type="transmembrane region" description="Helical" evidence="10">
    <location>
        <begin position="47"/>
        <end position="66"/>
    </location>
</feature>
<keyword evidence="9" id="KW-0325">Glycoprotein</keyword>
<feature type="transmembrane region" description="Helical" evidence="10">
    <location>
        <begin position="78"/>
        <end position="98"/>
    </location>
</feature>
<dbReference type="Pfam" id="PF06237">
    <property type="entry name" value="SLC52_ribofla_tr"/>
    <property type="match status" value="1"/>
</dbReference>
<dbReference type="GO" id="GO:0032217">
    <property type="term" value="F:riboflavin transmembrane transporter activity"/>
    <property type="evidence" value="ECO:0007669"/>
    <property type="project" value="UniProtKB-UniRule"/>
</dbReference>
<dbReference type="PANTHER" id="PTHR12929">
    <property type="entry name" value="SOLUTE CARRIER FAMILY 52"/>
    <property type="match status" value="1"/>
</dbReference>
<evidence type="ECO:0000256" key="7">
    <source>
        <dbReference type="ARBA" id="ARBA00022989"/>
    </source>
</evidence>
<evidence type="ECO:0000313" key="11">
    <source>
        <dbReference type="Proteomes" id="UP000515159"/>
    </source>
</evidence>
<evidence type="ECO:0000256" key="9">
    <source>
        <dbReference type="ARBA" id="ARBA00023180"/>
    </source>
</evidence>
<organism evidence="11 13">
    <name type="scientific">Geotrypetes seraphini</name>
    <name type="common">Gaboon caecilian</name>
    <name type="synonym">Caecilia seraphini</name>
    <dbReference type="NCBI Taxonomy" id="260995"/>
    <lineage>
        <taxon>Eukaryota</taxon>
        <taxon>Metazoa</taxon>
        <taxon>Chordata</taxon>
        <taxon>Craniata</taxon>
        <taxon>Vertebrata</taxon>
        <taxon>Euteleostomi</taxon>
        <taxon>Amphibia</taxon>
        <taxon>Gymnophiona</taxon>
        <taxon>Geotrypetes</taxon>
    </lineage>
</organism>
<feature type="transmembrane region" description="Helical" evidence="10">
    <location>
        <begin position="146"/>
        <end position="166"/>
    </location>
</feature>
<comment type="similarity">
    <text evidence="3 10">Belongs to the riboflavin transporter family.</text>
</comment>
<comment type="function">
    <text evidence="10">Plasma membrane transporter mediating the uptake by cells of the water soluble vitamin B2/riboflavin that plays a key role in biochemical oxidation-reduction reactions of the carbohydrate, lipid, and amino acid metabolism.</text>
</comment>
<feature type="transmembrane region" description="Helical" evidence="10">
    <location>
        <begin position="356"/>
        <end position="375"/>
    </location>
</feature>
<reference evidence="12 13" key="1">
    <citation type="submission" date="2025-04" db="UniProtKB">
        <authorList>
            <consortium name="RefSeq"/>
        </authorList>
    </citation>
    <scope>IDENTIFICATION</scope>
</reference>
<feature type="transmembrane region" description="Helical" evidence="10">
    <location>
        <begin position="110"/>
        <end position="134"/>
    </location>
</feature>